<reference evidence="2 3" key="1">
    <citation type="submission" date="2024-04" db="EMBL/GenBank/DDBJ databases">
        <authorList>
            <person name="Fracassetti M."/>
        </authorList>
    </citation>
    <scope>NUCLEOTIDE SEQUENCE [LARGE SCALE GENOMIC DNA]</scope>
</reference>
<protein>
    <submittedName>
        <fullName evidence="2">Uncharacterized protein</fullName>
    </submittedName>
</protein>
<sequence>MEFLVVDFERGDAQFVADHSKVKIPPIEVRCRKLILDDSNEKPILPPFSMMEPEAVREENKKGRRLVKMEEVKTANDHFQKHATPRHAKKSTGSSTHPHAAAGAARKSSGQSRLGKKKGN</sequence>
<feature type="region of interest" description="Disordered" evidence="1">
    <location>
        <begin position="74"/>
        <end position="120"/>
    </location>
</feature>
<evidence type="ECO:0000256" key="1">
    <source>
        <dbReference type="SAM" id="MobiDB-lite"/>
    </source>
</evidence>
<name>A0AAV2CWL0_9ROSI</name>
<feature type="compositionally biased region" description="Basic residues" evidence="1">
    <location>
        <begin position="81"/>
        <end position="90"/>
    </location>
</feature>
<gene>
    <name evidence="2" type="ORF">LTRI10_LOCUS8131</name>
</gene>
<keyword evidence="3" id="KW-1185">Reference proteome</keyword>
<accession>A0AAV2CWL0</accession>
<organism evidence="2 3">
    <name type="scientific">Linum trigynum</name>
    <dbReference type="NCBI Taxonomy" id="586398"/>
    <lineage>
        <taxon>Eukaryota</taxon>
        <taxon>Viridiplantae</taxon>
        <taxon>Streptophyta</taxon>
        <taxon>Embryophyta</taxon>
        <taxon>Tracheophyta</taxon>
        <taxon>Spermatophyta</taxon>
        <taxon>Magnoliopsida</taxon>
        <taxon>eudicotyledons</taxon>
        <taxon>Gunneridae</taxon>
        <taxon>Pentapetalae</taxon>
        <taxon>rosids</taxon>
        <taxon>fabids</taxon>
        <taxon>Malpighiales</taxon>
        <taxon>Linaceae</taxon>
        <taxon>Linum</taxon>
    </lineage>
</organism>
<evidence type="ECO:0000313" key="2">
    <source>
        <dbReference type="EMBL" id="CAL1360720.1"/>
    </source>
</evidence>
<dbReference type="Proteomes" id="UP001497516">
    <property type="component" value="Chromosome 10"/>
</dbReference>
<evidence type="ECO:0000313" key="3">
    <source>
        <dbReference type="Proteomes" id="UP001497516"/>
    </source>
</evidence>
<dbReference type="AlphaFoldDB" id="A0AAV2CWL0"/>
<proteinExistence type="predicted"/>
<dbReference type="EMBL" id="OZ034814">
    <property type="protein sequence ID" value="CAL1360720.1"/>
    <property type="molecule type" value="Genomic_DNA"/>
</dbReference>